<organism evidence="3 4">
    <name type="scientific">Dyella flava</name>
    <dbReference type="NCBI Taxonomy" id="1920170"/>
    <lineage>
        <taxon>Bacteria</taxon>
        <taxon>Pseudomonadati</taxon>
        <taxon>Pseudomonadota</taxon>
        <taxon>Gammaproteobacteria</taxon>
        <taxon>Lysobacterales</taxon>
        <taxon>Rhodanobacteraceae</taxon>
        <taxon>Dyella</taxon>
    </lineage>
</organism>
<dbReference type="Proteomes" id="UP001430149">
    <property type="component" value="Unassembled WGS sequence"/>
</dbReference>
<keyword evidence="2" id="KW-0472">Membrane</keyword>
<accession>A0ABS2JXP2</accession>
<evidence type="ECO:0000313" key="3">
    <source>
        <dbReference type="EMBL" id="MBM7123768.1"/>
    </source>
</evidence>
<proteinExistence type="predicted"/>
<name>A0ABS2JXP2_9GAMM</name>
<comment type="caution">
    <text evidence="3">The sequence shown here is derived from an EMBL/GenBank/DDBJ whole genome shotgun (WGS) entry which is preliminary data.</text>
</comment>
<feature type="compositionally biased region" description="Polar residues" evidence="1">
    <location>
        <begin position="371"/>
        <end position="380"/>
    </location>
</feature>
<keyword evidence="2" id="KW-1133">Transmembrane helix</keyword>
<dbReference type="EMBL" id="JADIKE010000015">
    <property type="protein sequence ID" value="MBM7123768.1"/>
    <property type="molecule type" value="Genomic_DNA"/>
</dbReference>
<evidence type="ECO:0000313" key="4">
    <source>
        <dbReference type="Proteomes" id="UP001430149"/>
    </source>
</evidence>
<keyword evidence="4" id="KW-1185">Reference proteome</keyword>
<feature type="transmembrane region" description="Helical" evidence="2">
    <location>
        <begin position="58"/>
        <end position="77"/>
    </location>
</feature>
<keyword evidence="2" id="KW-0812">Transmembrane</keyword>
<feature type="transmembrane region" description="Helical" evidence="2">
    <location>
        <begin position="31"/>
        <end position="51"/>
    </location>
</feature>
<evidence type="ECO:0000256" key="1">
    <source>
        <dbReference type="SAM" id="MobiDB-lite"/>
    </source>
</evidence>
<evidence type="ECO:0000256" key="2">
    <source>
        <dbReference type="SAM" id="Phobius"/>
    </source>
</evidence>
<dbReference type="RefSeq" id="WP_204678215.1">
    <property type="nucleotide sequence ID" value="NZ_BSNR01000027.1"/>
</dbReference>
<protein>
    <submittedName>
        <fullName evidence="3">Uncharacterized protein</fullName>
    </submittedName>
</protein>
<sequence length="497" mass="54515">MRRWIWFAILVWASFVAGAFFYASQPLYVCAFTALVPLLALYVGLMARLFSRRLSLRAVSVVGAVLLVVLAGGEAWVRSSDSTIKGVLPWVVQTIQQWKRPSAPESAVRPVSGAQATATVDDRKIFDQLADLIMRQRCTTRAYETAANETGWSFVLAPSSTDAMQKIRDDKLALVEYRELMQSRIDVIRKFDASGKALIFGINAAERDKAEQQFSSAENMVIDSQSVELDARERELQSVDKMLDISLRAYSHSPDKSRAPTYTPAEVARLNSLLADVRVQDEAIKQLYDRTSYAISYADHQLNTLVTPAPGSPPRYWQCPKDIAVPHAAIAVNEPLVDSAVSRNVTKPAAPRSFDAVPVRAIGHETVNRQSGMLSASTQPCEPLVPSAADPNPEVNIVGTKMRGDYANDPLHTIYLSVVTDGCGPSTLSVEWKYGPSRLVNVTDLKIVSHGPTWSVFNLKNPNDWPLGAYHVDVKVNGAVLATQHFSIGVDGLSSSN</sequence>
<gene>
    <name evidence="3" type="ORF">ISP19_00130</name>
</gene>
<reference evidence="3" key="1">
    <citation type="submission" date="2020-10" db="EMBL/GenBank/DDBJ databases">
        <title>Phylogeny of dyella-like bacteria.</title>
        <authorList>
            <person name="Fu J."/>
        </authorList>
    </citation>
    <scope>NUCLEOTIDE SEQUENCE</scope>
    <source>
        <strain evidence="3">DHOC52</strain>
    </source>
</reference>
<feature type="region of interest" description="Disordered" evidence="1">
    <location>
        <begin position="371"/>
        <end position="392"/>
    </location>
</feature>